<protein>
    <submittedName>
        <fullName evidence="1">Uncharacterized protein</fullName>
    </submittedName>
</protein>
<evidence type="ECO:0000313" key="1">
    <source>
        <dbReference type="EMBL" id="ORZ37282.1"/>
    </source>
</evidence>
<name>A0A1Y2HVW6_9FUNG</name>
<reference evidence="1 2" key="1">
    <citation type="submission" date="2016-07" db="EMBL/GenBank/DDBJ databases">
        <title>Pervasive Adenine N6-methylation of Active Genes in Fungi.</title>
        <authorList>
            <consortium name="DOE Joint Genome Institute"/>
            <person name="Mondo S.J."/>
            <person name="Dannebaum R.O."/>
            <person name="Kuo R.C."/>
            <person name="Labutti K."/>
            <person name="Haridas S."/>
            <person name="Kuo A."/>
            <person name="Salamov A."/>
            <person name="Ahrendt S.R."/>
            <person name="Lipzen A."/>
            <person name="Sullivan W."/>
            <person name="Andreopoulos W.B."/>
            <person name="Clum A."/>
            <person name="Lindquist E."/>
            <person name="Daum C."/>
            <person name="Ramamoorthy G.K."/>
            <person name="Gryganskyi A."/>
            <person name="Culley D."/>
            <person name="Magnuson J.K."/>
            <person name="James T.Y."/>
            <person name="O'Malley M.A."/>
            <person name="Stajich J.E."/>
            <person name="Spatafora J.W."/>
            <person name="Visel A."/>
            <person name="Grigoriev I.V."/>
        </authorList>
    </citation>
    <scope>NUCLEOTIDE SEQUENCE [LARGE SCALE GENOMIC DNA]</scope>
    <source>
        <strain evidence="1 2">PL171</strain>
    </source>
</reference>
<dbReference type="AlphaFoldDB" id="A0A1Y2HVW6"/>
<accession>A0A1Y2HVW6</accession>
<gene>
    <name evidence="1" type="ORF">BCR44DRAFT_1043188</name>
</gene>
<comment type="caution">
    <text evidence="1">The sequence shown here is derived from an EMBL/GenBank/DDBJ whole genome shotgun (WGS) entry which is preliminary data.</text>
</comment>
<organism evidence="1 2">
    <name type="scientific">Catenaria anguillulae PL171</name>
    <dbReference type="NCBI Taxonomy" id="765915"/>
    <lineage>
        <taxon>Eukaryota</taxon>
        <taxon>Fungi</taxon>
        <taxon>Fungi incertae sedis</taxon>
        <taxon>Blastocladiomycota</taxon>
        <taxon>Blastocladiomycetes</taxon>
        <taxon>Blastocladiales</taxon>
        <taxon>Catenariaceae</taxon>
        <taxon>Catenaria</taxon>
    </lineage>
</organism>
<dbReference type="Proteomes" id="UP000193411">
    <property type="component" value="Unassembled WGS sequence"/>
</dbReference>
<proteinExistence type="predicted"/>
<sequence>MSVPARWAVQDLHGIGLRLLLAGCPLLKYLFSVLAIPCSADRDVNGGCDGPRKPLHFWTRRRLNARQNGNGCEKDWAWGVCFCDTPLFSHNTTARHSSELRPCVLPSINFNGFHTPGYSDPTVAKLTLDLSHVRNGSAPTQRELGSCGSVSDPGNDYTIMMTGGQLIASHSDRPGTTRSICLR</sequence>
<dbReference type="EMBL" id="MCFL01000013">
    <property type="protein sequence ID" value="ORZ37282.1"/>
    <property type="molecule type" value="Genomic_DNA"/>
</dbReference>
<evidence type="ECO:0000313" key="2">
    <source>
        <dbReference type="Proteomes" id="UP000193411"/>
    </source>
</evidence>
<keyword evidence="2" id="KW-1185">Reference proteome</keyword>